<sequence length="161" mass="18223">MLLCQVCTDILNQSSGHIGQDGEAPWHVKHTHELGERESTSTLELSARSECFFCEQFWNSLSEQHHQLLVASEVSECALALYWDAGESRYTKFGSFFAPELKDDLLESNLDDCLTSLPPADLPSLFQSAFLIAEALGFRYIWIEKLCVSRTQLRINSNHPN</sequence>
<proteinExistence type="predicted"/>
<reference evidence="1" key="1">
    <citation type="journal article" date="2020" name="Stud. Mycol.">
        <title>101 Dothideomycetes genomes: a test case for predicting lifestyles and emergence of pathogens.</title>
        <authorList>
            <person name="Haridas S."/>
            <person name="Albert R."/>
            <person name="Binder M."/>
            <person name="Bloem J."/>
            <person name="Labutti K."/>
            <person name="Salamov A."/>
            <person name="Andreopoulos B."/>
            <person name="Baker S."/>
            <person name="Barry K."/>
            <person name="Bills G."/>
            <person name="Bluhm B."/>
            <person name="Cannon C."/>
            <person name="Castanera R."/>
            <person name="Culley D."/>
            <person name="Daum C."/>
            <person name="Ezra D."/>
            <person name="Gonzalez J."/>
            <person name="Henrissat B."/>
            <person name="Kuo A."/>
            <person name="Liang C."/>
            <person name="Lipzen A."/>
            <person name="Lutzoni F."/>
            <person name="Magnuson J."/>
            <person name="Mondo S."/>
            <person name="Nolan M."/>
            <person name="Ohm R."/>
            <person name="Pangilinan J."/>
            <person name="Park H.-J."/>
            <person name="Ramirez L."/>
            <person name="Alfaro M."/>
            <person name="Sun H."/>
            <person name="Tritt A."/>
            <person name="Yoshinaga Y."/>
            <person name="Zwiers L.-H."/>
            <person name="Turgeon B."/>
            <person name="Goodwin S."/>
            <person name="Spatafora J."/>
            <person name="Crous P."/>
            <person name="Grigoriev I."/>
        </authorList>
    </citation>
    <scope>NUCLEOTIDE SEQUENCE</scope>
    <source>
        <strain evidence="1">CBS 113818</strain>
    </source>
</reference>
<accession>A0A6A6ZEG4</accession>
<keyword evidence="2" id="KW-1185">Reference proteome</keyword>
<evidence type="ECO:0008006" key="3">
    <source>
        <dbReference type="Google" id="ProtNLM"/>
    </source>
</evidence>
<dbReference type="Proteomes" id="UP000799424">
    <property type="component" value="Unassembled WGS sequence"/>
</dbReference>
<gene>
    <name evidence="1" type="ORF">CC86DRAFT_146813</name>
</gene>
<dbReference type="AlphaFoldDB" id="A0A6A6ZEG4"/>
<dbReference type="OrthoDB" id="3799434at2759"/>
<evidence type="ECO:0000313" key="2">
    <source>
        <dbReference type="Proteomes" id="UP000799424"/>
    </source>
</evidence>
<organism evidence="1 2">
    <name type="scientific">Ophiobolus disseminans</name>
    <dbReference type="NCBI Taxonomy" id="1469910"/>
    <lineage>
        <taxon>Eukaryota</taxon>
        <taxon>Fungi</taxon>
        <taxon>Dikarya</taxon>
        <taxon>Ascomycota</taxon>
        <taxon>Pezizomycotina</taxon>
        <taxon>Dothideomycetes</taxon>
        <taxon>Pleosporomycetidae</taxon>
        <taxon>Pleosporales</taxon>
        <taxon>Pleosporineae</taxon>
        <taxon>Phaeosphaeriaceae</taxon>
        <taxon>Ophiobolus</taxon>
    </lineage>
</organism>
<name>A0A6A6ZEG4_9PLEO</name>
<dbReference type="EMBL" id="MU006246">
    <property type="protein sequence ID" value="KAF2819119.1"/>
    <property type="molecule type" value="Genomic_DNA"/>
</dbReference>
<evidence type="ECO:0000313" key="1">
    <source>
        <dbReference type="EMBL" id="KAF2819119.1"/>
    </source>
</evidence>
<protein>
    <recommendedName>
        <fullName evidence="3">Heterokaryon incompatibility domain-containing protein</fullName>
    </recommendedName>
</protein>